<dbReference type="InterPro" id="IPR002641">
    <property type="entry name" value="PNPLA_dom"/>
</dbReference>
<dbReference type="SUPFAM" id="SSF52151">
    <property type="entry name" value="FabD/lysophospholipase-like"/>
    <property type="match status" value="1"/>
</dbReference>
<feature type="domain" description="PNPLA" evidence="6">
    <location>
        <begin position="9"/>
        <end position="242"/>
    </location>
</feature>
<dbReference type="Pfam" id="PF01734">
    <property type="entry name" value="Patatin"/>
    <property type="match status" value="1"/>
</dbReference>
<geneLocation type="plasmid" evidence="8">
    <name>pMSR2D</name>
</geneLocation>
<protein>
    <submittedName>
        <fullName evidence="7 8">Phospholipase</fullName>
    </submittedName>
</protein>
<keyword evidence="10" id="KW-1185">Reference proteome</keyword>
<evidence type="ECO:0000313" key="7">
    <source>
        <dbReference type="EMBL" id="MDO6406989.1"/>
    </source>
</evidence>
<evidence type="ECO:0000256" key="1">
    <source>
        <dbReference type="ARBA" id="ARBA00022801"/>
    </source>
</evidence>
<dbReference type="InterPro" id="IPR016035">
    <property type="entry name" value="Acyl_Trfase/lysoPLipase"/>
</dbReference>
<feature type="compositionally biased region" description="Basic and acidic residues" evidence="5">
    <location>
        <begin position="333"/>
        <end position="345"/>
    </location>
</feature>
<evidence type="ECO:0000313" key="8">
    <source>
        <dbReference type="EMBL" id="QGR09954.1"/>
    </source>
</evidence>
<gene>
    <name evidence="8" type="ORF">CTZ24_26180</name>
    <name evidence="7" type="ORF">Q3404_10395</name>
</gene>
<keyword evidence="8" id="KW-0614">Plasmid</keyword>
<dbReference type="KEGG" id="ppho:CTZ24_26180"/>
<organism evidence="8 9">
    <name type="scientific">Pantoea phytobeneficialis</name>
    <dbReference type="NCBI Taxonomy" id="2052056"/>
    <lineage>
        <taxon>Bacteria</taxon>
        <taxon>Pseudomonadati</taxon>
        <taxon>Pseudomonadota</taxon>
        <taxon>Gammaproteobacteria</taxon>
        <taxon>Enterobacterales</taxon>
        <taxon>Erwiniaceae</taxon>
        <taxon>Pantoea</taxon>
    </lineage>
</organism>
<sequence>MNQTLKVGLALSGGGAIGAYQVGVVNALAESGTQVDVIAGASIGALNGAILASSPSLDAGAARLREIWQHLGGNNVLQLNKSIYLRFITQFGLSMGLTPVLGKMGWLVSNLMAQLGVSRLSTLQQDESLLSDQPLMDLMNRFLAPDELASGIPLHVSLYPTDGGIADILRCLLAEVGVSETNASEFQLVQALPTALQKEALLASAALPLLFKPREINGKRYSDGGMGGWSTVQGNTPVTPLVAAGCNCIIVTHLSDSSLWDRHSFPDTTILEIRPRTTLRRNQGALGGAKDLLGFSAENIQSWREQGYLNTIAALERIKAPMQARQQLKASHTRWDESTSHDSESQVRLQDALARIKPSGR</sequence>
<feature type="short sequence motif" description="GXGXXG" evidence="4">
    <location>
        <begin position="13"/>
        <end position="18"/>
    </location>
</feature>
<dbReference type="AlphaFoldDB" id="A0AAP9HC24"/>
<dbReference type="PROSITE" id="PS51635">
    <property type="entry name" value="PNPLA"/>
    <property type="match status" value="1"/>
</dbReference>
<evidence type="ECO:0000256" key="4">
    <source>
        <dbReference type="PROSITE-ProRule" id="PRU01161"/>
    </source>
</evidence>
<dbReference type="GO" id="GO:0016787">
    <property type="term" value="F:hydrolase activity"/>
    <property type="evidence" value="ECO:0007669"/>
    <property type="project" value="UniProtKB-UniRule"/>
</dbReference>
<dbReference type="GO" id="GO:0016042">
    <property type="term" value="P:lipid catabolic process"/>
    <property type="evidence" value="ECO:0007669"/>
    <property type="project" value="UniProtKB-UniRule"/>
</dbReference>
<proteinExistence type="predicted"/>
<evidence type="ECO:0000256" key="5">
    <source>
        <dbReference type="SAM" id="MobiDB-lite"/>
    </source>
</evidence>
<evidence type="ECO:0000313" key="10">
    <source>
        <dbReference type="Proteomes" id="UP001171299"/>
    </source>
</evidence>
<feature type="short sequence motif" description="GXSXG" evidence="4">
    <location>
        <begin position="40"/>
        <end position="44"/>
    </location>
</feature>
<dbReference type="Proteomes" id="UP001171299">
    <property type="component" value="Unassembled WGS sequence"/>
</dbReference>
<evidence type="ECO:0000313" key="9">
    <source>
        <dbReference type="Proteomes" id="UP000424872"/>
    </source>
</evidence>
<reference evidence="9" key="1">
    <citation type="submission" date="2017-11" db="EMBL/GenBank/DDBJ databases">
        <title>Genome sequence of Pantoea sp. MSR2.</title>
        <authorList>
            <person name="Nascimento F.X."/>
        </authorList>
    </citation>
    <scope>NUCLEOTIDE SEQUENCE [LARGE SCALE GENOMIC DNA]</scope>
    <source>
        <strain evidence="9">MSR2</strain>
        <plasmid evidence="9">pmsr2d</plasmid>
    </source>
</reference>
<keyword evidence="1 4" id="KW-0378">Hydrolase</keyword>
<feature type="short sequence motif" description="DGA/G" evidence="4">
    <location>
        <begin position="223"/>
        <end position="225"/>
    </location>
</feature>
<dbReference type="EMBL" id="CP024640">
    <property type="protein sequence ID" value="QGR09954.1"/>
    <property type="molecule type" value="Genomic_DNA"/>
</dbReference>
<keyword evidence="3 4" id="KW-0443">Lipid metabolism</keyword>
<name>A0AAP9HC24_9GAMM</name>
<reference evidence="7" key="3">
    <citation type="submission" date="2023-07" db="EMBL/GenBank/DDBJ databases">
        <title>The extreme plant-growth-promoting properties of Pantoea phytobeneficialis PF55 revealed by functional and genomic analysis.</title>
        <authorList>
            <person name="Nascimento F.X."/>
            <person name="Marcio R.J."/>
        </authorList>
    </citation>
    <scope>NUCLEOTIDE SEQUENCE</scope>
    <source>
        <strain evidence="7">PF55</strain>
    </source>
</reference>
<dbReference type="EMBL" id="JAUOOM010000008">
    <property type="protein sequence ID" value="MDO6406989.1"/>
    <property type="molecule type" value="Genomic_DNA"/>
</dbReference>
<evidence type="ECO:0000259" key="6">
    <source>
        <dbReference type="PROSITE" id="PS51635"/>
    </source>
</evidence>
<dbReference type="InterPro" id="IPR050301">
    <property type="entry name" value="NTE"/>
</dbReference>
<accession>A0AAP9HC24</accession>
<dbReference type="Gene3D" id="3.40.1090.10">
    <property type="entry name" value="Cytosolic phospholipase A2 catalytic domain"/>
    <property type="match status" value="2"/>
</dbReference>
<keyword evidence="2 4" id="KW-0442">Lipid degradation</keyword>
<reference evidence="8" key="2">
    <citation type="journal article" date="2020" name="Environ. Microbiol.">
        <title>The extreme plant-growth-promoting properties of Pantoea phytobeneficialis MSR2 revealed by functional and genomic analysis.</title>
        <authorList>
            <person name="Nascimento F.X."/>
            <person name="Hernandez A.G."/>
            <person name="Glick B.R."/>
            <person name="Rossi M.J."/>
        </authorList>
    </citation>
    <scope>NUCLEOTIDE SEQUENCE</scope>
    <source>
        <strain evidence="8">MSR2</strain>
    </source>
</reference>
<dbReference type="PANTHER" id="PTHR14226:SF57">
    <property type="entry name" value="BLR7027 PROTEIN"/>
    <property type="match status" value="1"/>
</dbReference>
<evidence type="ECO:0000256" key="3">
    <source>
        <dbReference type="ARBA" id="ARBA00023098"/>
    </source>
</evidence>
<dbReference type="RefSeq" id="WP_208727115.1">
    <property type="nucleotide sequence ID" value="NZ_CP024640.1"/>
</dbReference>
<feature type="region of interest" description="Disordered" evidence="5">
    <location>
        <begin position="326"/>
        <end position="361"/>
    </location>
</feature>
<dbReference type="Proteomes" id="UP000424872">
    <property type="component" value="Plasmid pMSR2D"/>
</dbReference>
<evidence type="ECO:0000256" key="2">
    <source>
        <dbReference type="ARBA" id="ARBA00022963"/>
    </source>
</evidence>
<dbReference type="PANTHER" id="PTHR14226">
    <property type="entry name" value="NEUROPATHY TARGET ESTERASE/SWISS CHEESE D.MELANOGASTER"/>
    <property type="match status" value="1"/>
</dbReference>
<feature type="active site" description="Proton acceptor" evidence="4">
    <location>
        <position position="223"/>
    </location>
</feature>
<geneLocation type="plasmid" evidence="9">
    <name>pmsr2d</name>
</geneLocation>
<feature type="active site" description="Nucleophile" evidence="4">
    <location>
        <position position="42"/>
    </location>
</feature>